<evidence type="ECO:0000256" key="2">
    <source>
        <dbReference type="ARBA" id="ARBA00007330"/>
    </source>
</evidence>
<dbReference type="Pfam" id="PF16901">
    <property type="entry name" value="DAO_C"/>
    <property type="match status" value="1"/>
</dbReference>
<feature type="region of interest" description="Disordered" evidence="7">
    <location>
        <begin position="543"/>
        <end position="573"/>
    </location>
</feature>
<comment type="caution">
    <text evidence="10">The sequence shown here is derived from an EMBL/GenBank/DDBJ whole genome shotgun (WGS) entry which is preliminary data.</text>
</comment>
<dbReference type="SUPFAM" id="SSF54373">
    <property type="entry name" value="FAD-linked reductases, C-terminal domain"/>
    <property type="match status" value="1"/>
</dbReference>
<dbReference type="PANTHER" id="PTHR11985">
    <property type="entry name" value="GLYCEROL-3-PHOSPHATE DEHYDROGENASE"/>
    <property type="match status" value="1"/>
</dbReference>
<organism evidence="10 11">
    <name type="scientific">Nocardiopsis tropica</name>
    <dbReference type="NCBI Taxonomy" id="109330"/>
    <lineage>
        <taxon>Bacteria</taxon>
        <taxon>Bacillati</taxon>
        <taxon>Actinomycetota</taxon>
        <taxon>Actinomycetes</taxon>
        <taxon>Streptosporangiales</taxon>
        <taxon>Nocardiopsidaceae</taxon>
        <taxon>Nocardiopsis</taxon>
    </lineage>
</organism>
<protein>
    <recommendedName>
        <fullName evidence="6">Glycerol-3-phosphate dehydrogenase</fullName>
        <ecNumber evidence="6">1.1.5.3</ecNumber>
    </recommendedName>
</protein>
<dbReference type="InterPro" id="IPR000447">
    <property type="entry name" value="G3P_DH_FAD-dep"/>
</dbReference>
<dbReference type="Gene3D" id="3.50.50.60">
    <property type="entry name" value="FAD/NAD(P)-binding domain"/>
    <property type="match status" value="1"/>
</dbReference>
<dbReference type="PRINTS" id="PR01001">
    <property type="entry name" value="FADG3PDH"/>
</dbReference>
<dbReference type="Gene3D" id="3.30.9.10">
    <property type="entry name" value="D-Amino Acid Oxidase, subunit A, domain 2"/>
    <property type="match status" value="1"/>
</dbReference>
<dbReference type="InterPro" id="IPR006076">
    <property type="entry name" value="FAD-dep_OxRdtase"/>
</dbReference>
<dbReference type="PROSITE" id="PS00978">
    <property type="entry name" value="FAD_G3PDH_2"/>
    <property type="match status" value="1"/>
</dbReference>
<feature type="domain" description="Alpha-glycerophosphate oxidase C-terminal" evidence="9">
    <location>
        <begin position="403"/>
        <end position="527"/>
    </location>
</feature>
<dbReference type="EC" id="1.1.5.3" evidence="6"/>
<dbReference type="GO" id="GO:0016491">
    <property type="term" value="F:oxidoreductase activity"/>
    <property type="evidence" value="ECO:0007669"/>
    <property type="project" value="UniProtKB-KW"/>
</dbReference>
<dbReference type="PANTHER" id="PTHR11985:SF31">
    <property type="entry name" value="GLYCEROL-3-PHOSPHATE DEHYDROGENASE 2"/>
    <property type="match status" value="1"/>
</dbReference>
<dbReference type="Pfam" id="PF01266">
    <property type="entry name" value="DAO"/>
    <property type="match status" value="1"/>
</dbReference>
<keyword evidence="3 6" id="KW-0285">Flavoprotein</keyword>
<evidence type="ECO:0000256" key="6">
    <source>
        <dbReference type="RuleBase" id="RU361217"/>
    </source>
</evidence>
<evidence type="ECO:0000313" key="11">
    <source>
        <dbReference type="Proteomes" id="UP001432401"/>
    </source>
</evidence>
<name>A0ABV1ZX85_9ACTN</name>
<gene>
    <name evidence="10" type="ORF">ABUK86_15665</name>
</gene>
<sequence length="573" mass="62608">MATTWLGPKGRAEALASMKDEELDVLVVGGGIVGAGIALDAVSRGLSTGLVEARDFASGTSSRSSKLIHGGLRYLEQFDFELVREALHERGLLLTTIAPHLVRPVPFLFPFARQWERAYIGAGVTLYDALAMSSRNNRGLPSHRHLSRNGALKVFPALKRSALAGAIQYWDCQVDDARLVTSVLRTAAGLGARIASRVQAVGFLREGEHVVGANVADLETGDELRIRARQVVNAAGVWTDDIQEMVGGRGQIHVSASKGIHLVVPRDRIQASSGMILRTEKSVLFVIPWGRHWIIGTTDTAWDLDKENPAASRADIDYVLDHVNQVLRTPLGRDDVEGVYAGLRPLLTGESEETSKLSREHTVAHPVPGLVLIAGGKYTTYRVMAKDAVDAVAHGLGSSVPQSVTDRLPLVGADGYAALYNQRYRLARDSGLHVSRITHLLRRHGSGVHDLLDLVRERPDLGRPLAAADDYLRAEIVYAAEAEGARHLEDVLSRRTRISFETWDRGIAAAEEAAELLAGPLDWSKEQIQREVEYYRKGIEAERAAQEQDTDQEADAIQHGAPEIVPEARVTRN</sequence>
<keyword evidence="5 6" id="KW-0560">Oxidoreductase</keyword>
<comment type="cofactor">
    <cofactor evidence="1 6">
        <name>FAD</name>
        <dbReference type="ChEBI" id="CHEBI:57692"/>
    </cofactor>
</comment>
<comment type="catalytic activity">
    <reaction evidence="6">
        <text>a quinone + sn-glycerol 3-phosphate = dihydroxyacetone phosphate + a quinol</text>
        <dbReference type="Rhea" id="RHEA:18977"/>
        <dbReference type="ChEBI" id="CHEBI:24646"/>
        <dbReference type="ChEBI" id="CHEBI:57597"/>
        <dbReference type="ChEBI" id="CHEBI:57642"/>
        <dbReference type="ChEBI" id="CHEBI:132124"/>
        <dbReference type="EC" id="1.1.5.3"/>
    </reaction>
</comment>
<evidence type="ECO:0000259" key="9">
    <source>
        <dbReference type="Pfam" id="PF16901"/>
    </source>
</evidence>
<evidence type="ECO:0000256" key="5">
    <source>
        <dbReference type="ARBA" id="ARBA00023002"/>
    </source>
</evidence>
<dbReference type="Gene3D" id="1.10.8.870">
    <property type="entry name" value="Alpha-glycerophosphate oxidase, cap domain"/>
    <property type="match status" value="1"/>
</dbReference>
<evidence type="ECO:0000256" key="7">
    <source>
        <dbReference type="SAM" id="MobiDB-lite"/>
    </source>
</evidence>
<dbReference type="RefSeq" id="WP_267948093.1">
    <property type="nucleotide sequence ID" value="NZ_JBEQNA010000003.1"/>
</dbReference>
<proteinExistence type="inferred from homology"/>
<keyword evidence="11" id="KW-1185">Reference proteome</keyword>
<comment type="similarity">
    <text evidence="2 6">Belongs to the FAD-dependent glycerol-3-phosphate dehydrogenase family.</text>
</comment>
<dbReference type="EMBL" id="JBEQNB010000008">
    <property type="protein sequence ID" value="MES0835215.1"/>
    <property type="molecule type" value="Genomic_DNA"/>
</dbReference>
<evidence type="ECO:0000259" key="8">
    <source>
        <dbReference type="Pfam" id="PF01266"/>
    </source>
</evidence>
<evidence type="ECO:0000256" key="1">
    <source>
        <dbReference type="ARBA" id="ARBA00001974"/>
    </source>
</evidence>
<dbReference type="InterPro" id="IPR031656">
    <property type="entry name" value="DAO_C"/>
</dbReference>
<reference evidence="10 11" key="1">
    <citation type="submission" date="2024-06" db="EMBL/GenBank/DDBJ databases">
        <authorList>
            <person name="Bataeva Y.V."/>
            <person name="Grigorian L.N."/>
            <person name="Solomentsev V.I."/>
        </authorList>
    </citation>
    <scope>NUCLEOTIDE SEQUENCE [LARGE SCALE GENOMIC DNA]</scope>
    <source>
        <strain evidence="11">SCPM-O-B-12605 (RCAM04882)</strain>
    </source>
</reference>
<accession>A0ABV1ZX85</accession>
<dbReference type="InterPro" id="IPR036188">
    <property type="entry name" value="FAD/NAD-bd_sf"/>
</dbReference>
<evidence type="ECO:0000256" key="3">
    <source>
        <dbReference type="ARBA" id="ARBA00022630"/>
    </source>
</evidence>
<dbReference type="PROSITE" id="PS00977">
    <property type="entry name" value="FAD_G3PDH_1"/>
    <property type="match status" value="1"/>
</dbReference>
<evidence type="ECO:0000313" key="10">
    <source>
        <dbReference type="EMBL" id="MES0835215.1"/>
    </source>
</evidence>
<feature type="domain" description="FAD dependent oxidoreductase" evidence="8">
    <location>
        <begin position="24"/>
        <end position="381"/>
    </location>
</feature>
<dbReference type="SUPFAM" id="SSF51905">
    <property type="entry name" value="FAD/NAD(P)-binding domain"/>
    <property type="match status" value="1"/>
</dbReference>
<dbReference type="InterPro" id="IPR038299">
    <property type="entry name" value="DAO_C_sf"/>
</dbReference>
<evidence type="ECO:0000256" key="4">
    <source>
        <dbReference type="ARBA" id="ARBA00022827"/>
    </source>
</evidence>
<keyword evidence="4" id="KW-0274">FAD</keyword>
<dbReference type="Proteomes" id="UP001432401">
    <property type="component" value="Unassembled WGS sequence"/>
</dbReference>